<evidence type="ECO:0000256" key="1">
    <source>
        <dbReference type="SAM" id="MobiDB-lite"/>
    </source>
</evidence>
<feature type="region of interest" description="Disordered" evidence="1">
    <location>
        <begin position="278"/>
        <end position="325"/>
    </location>
</feature>
<reference evidence="3" key="1">
    <citation type="submission" date="2016-10" db="EMBL/GenBank/DDBJ databases">
        <authorList>
            <person name="Varghese N."/>
            <person name="Submissions S."/>
        </authorList>
    </citation>
    <scope>NUCLEOTIDE SEQUENCE [LARGE SCALE GENOMIC DNA]</scope>
    <source>
        <strain evidence="3">DSM 10002</strain>
    </source>
</reference>
<dbReference type="OrthoDB" id="5149322at2"/>
<feature type="compositionally biased region" description="Polar residues" evidence="1">
    <location>
        <begin position="388"/>
        <end position="400"/>
    </location>
</feature>
<sequence>MSVFALNDGRLVEAPTYSQFSRSLIKDILHAVQSQTLALIQRPLFPIGYVTNQDSSVPKQSLIALDSDKRVVTIEVVDILTAASLVQASARAGKFSSLSRQELVDFYPGTEQDFAHRWGLFIDSTAPSSQQAPRLYIFCQDLDDEARNSLSGVDVDVKLIVAHEGASGTLIEVVDVDQHLPHVINQPQAPWMISAGSANNGDGTEDLLDQSLWDIQGWAERPTIAPLPYHQAVPQQSQADNLPADQPDFILQDSEDGVREASEEAEESRFDTAIMLAELTEQPRRRSRRARRRATAGQTESEHVSVNERDTTPASTPHLPKSKSGTVLYEQLLERTKRAEQRLWDRSAPQVHTEKTIFSEEESANMAARAVAEAAEKDCTKLAEWITTQRAEQRASNNKPQPARRRRSRRH</sequence>
<dbReference type="AlphaFoldDB" id="A0A1H2LBP0"/>
<dbReference type="RefSeq" id="WP_091278807.1">
    <property type="nucleotide sequence ID" value="NZ_JABAPK010000003.1"/>
</dbReference>
<proteinExistence type="predicted"/>
<accession>A0A1H2LBP0</accession>
<evidence type="ECO:0000313" key="3">
    <source>
        <dbReference type="Proteomes" id="UP000214355"/>
    </source>
</evidence>
<gene>
    <name evidence="2" type="ORF">SAMN04489737_0198</name>
</gene>
<organism evidence="2 3">
    <name type="scientific">Arcanobacterium phocae</name>
    <dbReference type="NCBI Taxonomy" id="131112"/>
    <lineage>
        <taxon>Bacteria</taxon>
        <taxon>Bacillati</taxon>
        <taxon>Actinomycetota</taxon>
        <taxon>Actinomycetes</taxon>
        <taxon>Actinomycetales</taxon>
        <taxon>Actinomycetaceae</taxon>
        <taxon>Arcanobacterium</taxon>
    </lineage>
</organism>
<feature type="region of interest" description="Disordered" evidence="1">
    <location>
        <begin position="388"/>
        <end position="411"/>
    </location>
</feature>
<feature type="compositionally biased region" description="Basic and acidic residues" evidence="1">
    <location>
        <begin position="300"/>
        <end position="311"/>
    </location>
</feature>
<dbReference type="GeneID" id="65343957"/>
<dbReference type="EMBL" id="LT629804">
    <property type="protein sequence ID" value="SDU77846.1"/>
    <property type="molecule type" value="Genomic_DNA"/>
</dbReference>
<feature type="compositionally biased region" description="Basic residues" evidence="1">
    <location>
        <begin position="285"/>
        <end position="294"/>
    </location>
</feature>
<protein>
    <submittedName>
        <fullName evidence="2">Uncharacterized protein</fullName>
    </submittedName>
</protein>
<dbReference type="Proteomes" id="UP000214355">
    <property type="component" value="Chromosome I"/>
</dbReference>
<evidence type="ECO:0000313" key="2">
    <source>
        <dbReference type="EMBL" id="SDU77846.1"/>
    </source>
</evidence>
<name>A0A1H2LBP0_9ACTO</name>
<keyword evidence="3" id="KW-1185">Reference proteome</keyword>
<feature type="compositionally biased region" description="Basic residues" evidence="1">
    <location>
        <begin position="402"/>
        <end position="411"/>
    </location>
</feature>